<dbReference type="InterPro" id="IPR017850">
    <property type="entry name" value="Alkaline_phosphatase_core_sf"/>
</dbReference>
<comment type="cofactor">
    <cofactor evidence="1">
        <name>Ca(2+)</name>
        <dbReference type="ChEBI" id="CHEBI:29108"/>
    </cofactor>
</comment>
<accession>A0AAN8PDG1</accession>
<keyword evidence="4 7" id="KW-0732">Signal</keyword>
<keyword evidence="5" id="KW-0378">Hydrolase</keyword>
<dbReference type="GO" id="GO:0005737">
    <property type="term" value="C:cytoplasm"/>
    <property type="evidence" value="ECO:0007669"/>
    <property type="project" value="TreeGrafter"/>
</dbReference>
<keyword evidence="10" id="KW-1185">Reference proteome</keyword>
<dbReference type="Gene3D" id="3.40.720.10">
    <property type="entry name" value="Alkaline Phosphatase, subunit A"/>
    <property type="match status" value="1"/>
</dbReference>
<reference evidence="9 10" key="1">
    <citation type="submission" date="2024-01" db="EMBL/GenBank/DDBJ databases">
        <title>The genome of the rayed Mediterranean limpet Patella caerulea (Linnaeus, 1758).</title>
        <authorList>
            <person name="Anh-Thu Weber A."/>
            <person name="Halstead-Nussloch G."/>
        </authorList>
    </citation>
    <scope>NUCLEOTIDE SEQUENCE [LARGE SCALE GENOMIC DNA]</scope>
    <source>
        <strain evidence="9">AATW-2023a</strain>
        <tissue evidence="9">Whole specimen</tissue>
    </source>
</reference>
<feature type="domain" description="Sulfatase N-terminal" evidence="8">
    <location>
        <begin position="22"/>
        <end position="378"/>
    </location>
</feature>
<gene>
    <name evidence="9" type="ORF">SNE40_014742</name>
</gene>
<evidence type="ECO:0000256" key="2">
    <source>
        <dbReference type="ARBA" id="ARBA00008779"/>
    </source>
</evidence>
<evidence type="ECO:0000313" key="9">
    <source>
        <dbReference type="EMBL" id="KAK6176457.1"/>
    </source>
</evidence>
<feature type="chain" id="PRO_5042833266" description="Sulfatase N-terminal domain-containing protein" evidence="7">
    <location>
        <begin position="20"/>
        <end position="518"/>
    </location>
</feature>
<dbReference type="AlphaFoldDB" id="A0AAN8PDG1"/>
<dbReference type="GO" id="GO:0004423">
    <property type="term" value="F:iduronate-2-sulfatase activity"/>
    <property type="evidence" value="ECO:0007669"/>
    <property type="project" value="InterPro"/>
</dbReference>
<comment type="similarity">
    <text evidence="2">Belongs to the sulfatase family.</text>
</comment>
<sequence length="518" mass="59479">MVQIKTCVLLLLCVQVVRCLRKNILFLVSDDMRPEIGAYLGPDFPSPIHPTIHTPNLDALASKSLLLKRAYVQQAICSPSRTSLLTGRRPDTTHVYDLVHYFRHVGGNYTTIPQFFKNNGYRSIGMGKIFHHGKASGYDDPISWSEPYYHAPDEKYRSNVVTWRAVSKAEYDIRPLPDMQLTDYAIKSLRRVALDAKSGKQNFFIALGFHKPHLPFVFPEKYLDLYPKDKVRLPDNPYAPVNMPEIAWINYMTEEMANYHDVKEINPSGDINTTLPDHFVLNLRRAYYSAVSYIDDLVGKVLHELDTLGLSDNTVVSFWGDHGWQLGEHGEWSKHTNFEDATHAPMMVHVPGITDKGIITERLVDFVDLFPTLVEVAGFQPLSLCPVDSTKVDLCREGTSFVPLMKDPKCEWKSGAFSQYPRMNYTVMGYTVRTDMYRYTEWPEFIGEPEYKPNWKKLYGVELYDHSNDPEENYNRANDPSYSSLKQQLSAKLRRGWRYSQPKETISLSIEGSCSLYP</sequence>
<evidence type="ECO:0000256" key="7">
    <source>
        <dbReference type="SAM" id="SignalP"/>
    </source>
</evidence>
<dbReference type="Proteomes" id="UP001347796">
    <property type="component" value="Unassembled WGS sequence"/>
</dbReference>
<proteinExistence type="inferred from homology"/>
<dbReference type="PANTHER" id="PTHR45953">
    <property type="entry name" value="IDURONATE 2-SULFATASE"/>
    <property type="match status" value="1"/>
</dbReference>
<keyword evidence="6" id="KW-0106">Calcium</keyword>
<keyword evidence="3" id="KW-0479">Metal-binding</keyword>
<evidence type="ECO:0000256" key="5">
    <source>
        <dbReference type="ARBA" id="ARBA00022801"/>
    </source>
</evidence>
<evidence type="ECO:0000313" key="10">
    <source>
        <dbReference type="Proteomes" id="UP001347796"/>
    </source>
</evidence>
<protein>
    <recommendedName>
        <fullName evidence="8">Sulfatase N-terminal domain-containing protein</fullName>
    </recommendedName>
</protein>
<dbReference type="EMBL" id="JAZGQO010000010">
    <property type="protein sequence ID" value="KAK6176457.1"/>
    <property type="molecule type" value="Genomic_DNA"/>
</dbReference>
<dbReference type="SUPFAM" id="SSF53649">
    <property type="entry name" value="Alkaline phosphatase-like"/>
    <property type="match status" value="1"/>
</dbReference>
<dbReference type="InterPro" id="IPR024607">
    <property type="entry name" value="Sulfatase_CS"/>
</dbReference>
<evidence type="ECO:0000259" key="8">
    <source>
        <dbReference type="Pfam" id="PF00884"/>
    </source>
</evidence>
<evidence type="ECO:0000256" key="4">
    <source>
        <dbReference type="ARBA" id="ARBA00022729"/>
    </source>
</evidence>
<dbReference type="CDD" id="cd16030">
    <property type="entry name" value="iduronate-2-sulfatase"/>
    <property type="match status" value="1"/>
</dbReference>
<dbReference type="PANTHER" id="PTHR45953:SF1">
    <property type="entry name" value="IDURONATE 2-SULFATASE"/>
    <property type="match status" value="1"/>
</dbReference>
<evidence type="ECO:0000256" key="6">
    <source>
        <dbReference type="ARBA" id="ARBA00022837"/>
    </source>
</evidence>
<comment type="caution">
    <text evidence="9">The sequence shown here is derived from an EMBL/GenBank/DDBJ whole genome shotgun (WGS) entry which is preliminary data.</text>
</comment>
<organism evidence="9 10">
    <name type="scientific">Patella caerulea</name>
    <name type="common">Rayed Mediterranean limpet</name>
    <dbReference type="NCBI Taxonomy" id="87958"/>
    <lineage>
        <taxon>Eukaryota</taxon>
        <taxon>Metazoa</taxon>
        <taxon>Spiralia</taxon>
        <taxon>Lophotrochozoa</taxon>
        <taxon>Mollusca</taxon>
        <taxon>Gastropoda</taxon>
        <taxon>Patellogastropoda</taxon>
        <taxon>Patelloidea</taxon>
        <taxon>Patellidae</taxon>
        <taxon>Patella</taxon>
    </lineage>
</organism>
<dbReference type="Pfam" id="PF00884">
    <property type="entry name" value="Sulfatase"/>
    <property type="match status" value="1"/>
</dbReference>
<dbReference type="InterPro" id="IPR000917">
    <property type="entry name" value="Sulfatase_N"/>
</dbReference>
<name>A0AAN8PDG1_PATCE</name>
<evidence type="ECO:0000256" key="1">
    <source>
        <dbReference type="ARBA" id="ARBA00001913"/>
    </source>
</evidence>
<dbReference type="GO" id="GO:0046872">
    <property type="term" value="F:metal ion binding"/>
    <property type="evidence" value="ECO:0007669"/>
    <property type="project" value="UniProtKB-KW"/>
</dbReference>
<feature type="signal peptide" evidence="7">
    <location>
        <begin position="1"/>
        <end position="19"/>
    </location>
</feature>
<dbReference type="PROSITE" id="PS00523">
    <property type="entry name" value="SULFATASE_1"/>
    <property type="match status" value="1"/>
</dbReference>
<evidence type="ECO:0000256" key="3">
    <source>
        <dbReference type="ARBA" id="ARBA00022723"/>
    </source>
</evidence>
<dbReference type="InterPro" id="IPR035874">
    <property type="entry name" value="IDS"/>
</dbReference>